<accession>A0A4Z1ECI4</accession>
<sequence length="105" mass="12207">MAHLSPIIGKNWTMNLRENQKDGHVYSVNFMVGGKGLRTPMEKESDTYWLIRGMVKTSTAHVDSILSQFQHQDSFDNWITSNMDTKQQLESTLESWQILEFTKLQ</sequence>
<reference evidence="1 2" key="1">
    <citation type="submission" date="2017-12" db="EMBL/GenBank/DDBJ databases">
        <title>Comparative genomics of Botrytis spp.</title>
        <authorList>
            <person name="Valero-Jimenez C.A."/>
            <person name="Tapia P."/>
            <person name="Veloso J."/>
            <person name="Silva-Moreno E."/>
            <person name="Staats M."/>
            <person name="Valdes J.H."/>
            <person name="Van Kan J.A.L."/>
        </authorList>
    </citation>
    <scope>NUCLEOTIDE SEQUENCE [LARGE SCALE GENOMIC DNA]</scope>
    <source>
        <strain evidence="1 2">Bt9001</strain>
    </source>
</reference>
<keyword evidence="2" id="KW-1185">Reference proteome</keyword>
<dbReference type="EMBL" id="PQXH01000209">
    <property type="protein sequence ID" value="TGO08432.1"/>
    <property type="molecule type" value="Genomic_DNA"/>
</dbReference>
<organism evidence="1 2">
    <name type="scientific">Botrytis tulipae</name>
    <dbReference type="NCBI Taxonomy" id="87230"/>
    <lineage>
        <taxon>Eukaryota</taxon>
        <taxon>Fungi</taxon>
        <taxon>Dikarya</taxon>
        <taxon>Ascomycota</taxon>
        <taxon>Pezizomycotina</taxon>
        <taxon>Leotiomycetes</taxon>
        <taxon>Helotiales</taxon>
        <taxon>Sclerotiniaceae</taxon>
        <taxon>Botrytis</taxon>
    </lineage>
</organism>
<comment type="caution">
    <text evidence="1">The sequence shown here is derived from an EMBL/GenBank/DDBJ whole genome shotgun (WGS) entry which is preliminary data.</text>
</comment>
<gene>
    <name evidence="1" type="ORF">BTUL_0209g00020</name>
</gene>
<dbReference type="AlphaFoldDB" id="A0A4Z1ECI4"/>
<protein>
    <submittedName>
        <fullName evidence="1">Uncharacterized protein</fullName>
    </submittedName>
</protein>
<proteinExistence type="predicted"/>
<name>A0A4Z1ECI4_9HELO</name>
<evidence type="ECO:0000313" key="1">
    <source>
        <dbReference type="EMBL" id="TGO08432.1"/>
    </source>
</evidence>
<dbReference type="Proteomes" id="UP000297777">
    <property type="component" value="Unassembled WGS sequence"/>
</dbReference>
<evidence type="ECO:0000313" key="2">
    <source>
        <dbReference type="Proteomes" id="UP000297777"/>
    </source>
</evidence>